<accession>L1MK46</accession>
<name>L1MK46_9CORY</name>
<evidence type="ECO:0000313" key="2">
    <source>
        <dbReference type="Proteomes" id="UP000010445"/>
    </source>
</evidence>
<dbReference type="STRING" id="1035195.HMPREF9997_00782"/>
<proteinExistence type="predicted"/>
<dbReference type="AlphaFoldDB" id="L1MK46"/>
<dbReference type="RefSeq" id="WP_006063026.1">
    <property type="nucleotide sequence ID" value="NZ_KB290828.1"/>
</dbReference>
<comment type="caution">
    <text evidence="1">The sequence shown here is derived from an EMBL/GenBank/DDBJ whole genome shotgun (WGS) entry which is preliminary data.</text>
</comment>
<protein>
    <submittedName>
        <fullName evidence="1">Uncharacterized protein</fullName>
    </submittedName>
</protein>
<dbReference type="HOGENOM" id="CLU_2232042_0_0_11"/>
<dbReference type="Proteomes" id="UP000010445">
    <property type="component" value="Unassembled WGS sequence"/>
</dbReference>
<organism evidence="1 2">
    <name type="scientific">Corynebacterium durum F0235</name>
    <dbReference type="NCBI Taxonomy" id="1035195"/>
    <lineage>
        <taxon>Bacteria</taxon>
        <taxon>Bacillati</taxon>
        <taxon>Actinomycetota</taxon>
        <taxon>Actinomycetes</taxon>
        <taxon>Mycobacteriales</taxon>
        <taxon>Corynebacteriaceae</taxon>
        <taxon>Corynebacterium</taxon>
    </lineage>
</organism>
<reference evidence="1 2" key="1">
    <citation type="submission" date="2012-05" db="EMBL/GenBank/DDBJ databases">
        <authorList>
            <person name="Weinstock G."/>
            <person name="Sodergren E."/>
            <person name="Lobos E.A."/>
            <person name="Fulton L."/>
            <person name="Fulton R."/>
            <person name="Courtney L."/>
            <person name="Fronick C."/>
            <person name="O'Laughlin M."/>
            <person name="Godfrey J."/>
            <person name="Wilson R.M."/>
            <person name="Miner T."/>
            <person name="Farmer C."/>
            <person name="Delehaunty K."/>
            <person name="Cordes M."/>
            <person name="Minx P."/>
            <person name="Tomlinson C."/>
            <person name="Chen J."/>
            <person name="Wollam A."/>
            <person name="Pepin K.H."/>
            <person name="Bhonagiri V."/>
            <person name="Zhang X."/>
            <person name="Suruliraj S."/>
            <person name="Warren W."/>
            <person name="Mitreva M."/>
            <person name="Mardis E.R."/>
            <person name="Wilson R.K."/>
        </authorList>
    </citation>
    <scope>NUCLEOTIDE SEQUENCE [LARGE SCALE GENOMIC DNA]</scope>
    <source>
        <strain evidence="1 2">F0235</strain>
    </source>
</reference>
<dbReference type="EMBL" id="AMEM01000012">
    <property type="protein sequence ID" value="EKX91410.1"/>
    <property type="molecule type" value="Genomic_DNA"/>
</dbReference>
<keyword evidence="2" id="KW-1185">Reference proteome</keyword>
<gene>
    <name evidence="1" type="ORF">HMPREF9997_00782</name>
</gene>
<sequence length="105" mass="11774">MNGNIYYAMGAMKNLDPADYPVLNIVAPELLAPNAVNNYERVVDYAEQKLLNYAKANNIDVAAIHTPTLLPPCPTVQRWKKMVVNGLIHGKKTCEKLSKMQGWYP</sequence>
<evidence type="ECO:0000313" key="1">
    <source>
        <dbReference type="EMBL" id="EKX91410.1"/>
    </source>
</evidence>